<dbReference type="EMBL" id="KJ801817">
    <property type="protein sequence ID" value="AII28423.1"/>
    <property type="molecule type" value="Genomic_DNA"/>
</dbReference>
<evidence type="ECO:0000313" key="3">
    <source>
        <dbReference type="EMBL" id="AII28423.1"/>
    </source>
</evidence>
<sequence length="221" mass="25948">MKIYTLSRELNEGTIFVPTSSSNEGRLFSFPLETLFDWYPCCPRYEYQYSTSRKKLYLRLLDSDKTLVARYGVGDNKKRVISKIACFNENEWYNEEVANENAELFNFAKQYDIVTPLKEDYTLKEVDDSISKVLDILDLLYTNQKVKVEEELVNKVDTLQLSKPDSDELKQAYKDISEYMRLDREEKATYVLSRSLDSLNSVYEKFGNVYTMLNIMRKVVA</sequence>
<dbReference type="InterPro" id="IPR049102">
    <property type="entry name" value="Gp67_N"/>
</dbReference>
<keyword evidence="4" id="KW-1185">Reference proteome</keyword>
<evidence type="ECO:0000313" key="4">
    <source>
        <dbReference type="Proteomes" id="UP000030157"/>
    </source>
</evidence>
<dbReference type="Pfam" id="PF20880">
    <property type="entry name" value="G1_gp67_N"/>
    <property type="match status" value="1"/>
</dbReference>
<dbReference type="InterPro" id="IPR049103">
    <property type="entry name" value="Gp67_C"/>
</dbReference>
<dbReference type="Proteomes" id="UP000030157">
    <property type="component" value="Segment"/>
</dbReference>
<evidence type="ECO:0000259" key="1">
    <source>
        <dbReference type="Pfam" id="PF20880"/>
    </source>
</evidence>
<name>A0A096XSY7_9CAUD</name>
<dbReference type="Pfam" id="PF20881">
    <property type="entry name" value="G1_gp67_C"/>
    <property type="match status" value="1"/>
</dbReference>
<protein>
    <submittedName>
        <fullName evidence="3">Uncharacterized protein</fullName>
    </submittedName>
</protein>
<feature type="domain" description="Gp67 N-terminal" evidence="1">
    <location>
        <begin position="13"/>
        <end position="86"/>
    </location>
</feature>
<reference evidence="3" key="1">
    <citation type="submission" date="2014-05" db="EMBL/GenBank/DDBJ databases">
        <title>Complete genome sequence of Enterococcus faecalis bacteriophage ECP3.</title>
        <authorList>
            <person name="Kang H.-Y."/>
            <person name="Kim S."/>
            <person name="Kim J."/>
        </authorList>
    </citation>
    <scope>NUCLEOTIDE SEQUENCE [LARGE SCALE GENOMIC DNA]</scope>
    <source>
        <strain evidence="3">ECP3</strain>
    </source>
</reference>
<proteinExistence type="predicted"/>
<dbReference type="GeneID" id="24628112"/>
<organism evidence="3 4">
    <name type="scientific">Enterococcus phage ECP3</name>
    <dbReference type="NCBI Taxonomy" id="1498168"/>
    <lineage>
        <taxon>Viruses</taxon>
        <taxon>Duplodnaviria</taxon>
        <taxon>Heunggongvirae</taxon>
        <taxon>Uroviricota</taxon>
        <taxon>Caudoviricetes</taxon>
        <taxon>Herelleviridae</taxon>
        <taxon>Brockvirinae</taxon>
        <taxon>Kochikohdavirus</taxon>
        <taxon>Kochikohdavirus ECP3</taxon>
    </lineage>
</organism>
<evidence type="ECO:0000259" key="2">
    <source>
        <dbReference type="Pfam" id="PF20881"/>
    </source>
</evidence>
<accession>A0A096XSY7</accession>
<dbReference type="RefSeq" id="YP_009147064.1">
    <property type="nucleotide sequence ID" value="NC_027335.2"/>
</dbReference>
<feature type="domain" description="Gp67 C-terminal" evidence="2">
    <location>
        <begin position="173"/>
        <end position="220"/>
    </location>
</feature>